<protein>
    <recommendedName>
        <fullName evidence="1">N-acetyltransferase domain-containing protein</fullName>
    </recommendedName>
</protein>
<sequence length="113" mass="12121">MAVNQDTVIGHILFTPVTIDGSKVIGMGLGSDGGLPSCQKQGIGSMLVRHGLRHLRQSGCPFVIVWGILNIVRVLVLSRHCTTSSSANGKVCLMKCLWVLYLTTGMLDQEKVG</sequence>
<evidence type="ECO:0000313" key="3">
    <source>
        <dbReference type="Proteomes" id="UP000246278"/>
    </source>
</evidence>
<dbReference type="RefSeq" id="WP_110024217.1">
    <property type="nucleotide sequence ID" value="NZ_PDNZ01000010.1"/>
</dbReference>
<keyword evidence="3" id="KW-1185">Reference proteome</keyword>
<dbReference type="Gene3D" id="3.40.630.30">
    <property type="match status" value="1"/>
</dbReference>
<dbReference type="InterPro" id="IPR016181">
    <property type="entry name" value="Acyl_CoA_acyltransferase"/>
</dbReference>
<evidence type="ECO:0000313" key="2">
    <source>
        <dbReference type="EMBL" id="PWW81079.1"/>
    </source>
</evidence>
<accession>A0A317T2V6</accession>
<organism evidence="2 3">
    <name type="scientific">Prosthecochloris marina</name>
    <dbReference type="NCBI Taxonomy" id="2017681"/>
    <lineage>
        <taxon>Bacteria</taxon>
        <taxon>Pseudomonadati</taxon>
        <taxon>Chlorobiota</taxon>
        <taxon>Chlorobiia</taxon>
        <taxon>Chlorobiales</taxon>
        <taxon>Chlorobiaceae</taxon>
        <taxon>Prosthecochloris</taxon>
    </lineage>
</organism>
<dbReference type="Pfam" id="PF00583">
    <property type="entry name" value="Acetyltransf_1"/>
    <property type="match status" value="1"/>
</dbReference>
<dbReference type="OrthoDB" id="9797178at2"/>
<dbReference type="Proteomes" id="UP000246278">
    <property type="component" value="Unassembled WGS sequence"/>
</dbReference>
<feature type="domain" description="N-acetyltransferase" evidence="1">
    <location>
        <begin position="4"/>
        <end position="63"/>
    </location>
</feature>
<comment type="caution">
    <text evidence="2">The sequence shown here is derived from an EMBL/GenBank/DDBJ whole genome shotgun (WGS) entry which is preliminary data.</text>
</comment>
<dbReference type="CDD" id="cd04301">
    <property type="entry name" value="NAT_SF"/>
    <property type="match status" value="1"/>
</dbReference>
<name>A0A317T2V6_9CHLB</name>
<dbReference type="EMBL" id="PDNZ01000010">
    <property type="protein sequence ID" value="PWW81079.1"/>
    <property type="molecule type" value="Genomic_DNA"/>
</dbReference>
<dbReference type="InterPro" id="IPR000182">
    <property type="entry name" value="GNAT_dom"/>
</dbReference>
<dbReference type="GO" id="GO:0016747">
    <property type="term" value="F:acyltransferase activity, transferring groups other than amino-acyl groups"/>
    <property type="evidence" value="ECO:0007669"/>
    <property type="project" value="InterPro"/>
</dbReference>
<dbReference type="AlphaFoldDB" id="A0A317T2V6"/>
<gene>
    <name evidence="2" type="ORF">CR164_11875</name>
</gene>
<evidence type="ECO:0000259" key="1">
    <source>
        <dbReference type="Pfam" id="PF00583"/>
    </source>
</evidence>
<proteinExistence type="predicted"/>
<dbReference type="SUPFAM" id="SSF55729">
    <property type="entry name" value="Acyl-CoA N-acyltransferases (Nat)"/>
    <property type="match status" value="1"/>
</dbReference>
<reference evidence="3" key="1">
    <citation type="submission" date="2017-10" db="EMBL/GenBank/DDBJ databases">
        <authorList>
            <person name="Gaisin V.A."/>
            <person name="Rysina M.S."/>
            <person name="Grouzdev D.S."/>
        </authorList>
    </citation>
    <scope>NUCLEOTIDE SEQUENCE [LARGE SCALE GENOMIC DNA]</scope>
    <source>
        <strain evidence="3">V1</strain>
    </source>
</reference>